<keyword evidence="2" id="KW-1185">Reference proteome</keyword>
<dbReference type="EMBL" id="CP129013">
    <property type="protein sequence ID" value="WLR43700.1"/>
    <property type="molecule type" value="Genomic_DNA"/>
</dbReference>
<reference evidence="1 2" key="1">
    <citation type="submission" date="2023-06" db="EMBL/GenBank/DDBJ databases">
        <title>Five Gram-positive bacteria isolated from mangrove sediments in Shenzhen, Guangdong, China.</title>
        <authorList>
            <person name="Yu S."/>
            <person name="Zheng W."/>
            <person name="Huang Y."/>
        </authorList>
    </citation>
    <scope>NUCLEOTIDE SEQUENCE [LARGE SCALE GENOMIC DNA]</scope>
    <source>
        <strain evidence="1 2">SaN35-3</strain>
    </source>
</reference>
<evidence type="ECO:0000313" key="2">
    <source>
        <dbReference type="Proteomes" id="UP001197974"/>
    </source>
</evidence>
<dbReference type="InterPro" id="IPR019658">
    <property type="entry name" value="DUF2515"/>
</dbReference>
<dbReference type="RefSeq" id="WP_226538510.1">
    <property type="nucleotide sequence ID" value="NZ_CP129013.1"/>
</dbReference>
<protein>
    <submittedName>
        <fullName evidence="1">DUF2515 family protein</fullName>
    </submittedName>
</protein>
<dbReference type="Proteomes" id="UP001197974">
    <property type="component" value="Chromosome"/>
</dbReference>
<organism evidence="1 2">
    <name type="scientific">Bacillus carboniphilus</name>
    <dbReference type="NCBI Taxonomy" id="86663"/>
    <lineage>
        <taxon>Bacteria</taxon>
        <taxon>Bacillati</taxon>
        <taxon>Bacillota</taxon>
        <taxon>Bacilli</taxon>
        <taxon>Bacillales</taxon>
        <taxon>Bacillaceae</taxon>
        <taxon>Bacillus</taxon>
    </lineage>
</organism>
<gene>
    <name evidence="1" type="ORF">LC087_06055</name>
</gene>
<evidence type="ECO:0000313" key="1">
    <source>
        <dbReference type="EMBL" id="WLR43700.1"/>
    </source>
</evidence>
<sequence>MSLDKGKIIENINKKTQKQNIDNISRTVAYATFYQQHKEVKWSFLASMVSRNAGWSMTDLEGIWMRKALDKSIRTQFFYFYEKANWLIFSDAYPQLLMYEWSKRLRSPIFDLLKHFHVSSFMIKEWYHFYSYKDEERLMTSLIINEQHLIDKPVIKQMKKQVINRFHFKLQELFHLSTVIFPTTNGQLYGYSVQDFYRLKKRIELGKKLAAMLFHPQLYVFFYQFSNLTVHTGSRYDFERYLSSSSHKESPMLRAVYPIVPHYIDVKKRNWFHHQLLDHYYTPVHMDNINIITEWYLKKRNQIRVMCLLEEHINHT</sequence>
<name>A0ABY9K1H7_9BACI</name>
<accession>A0ABY9K1H7</accession>
<dbReference type="Pfam" id="PF10720">
    <property type="entry name" value="DUF2515"/>
    <property type="match status" value="1"/>
</dbReference>
<proteinExistence type="predicted"/>